<dbReference type="Proteomes" id="UP000475117">
    <property type="component" value="Chromosome"/>
</dbReference>
<dbReference type="Pfam" id="PF13177">
    <property type="entry name" value="DNA_pol3_delta2"/>
    <property type="match status" value="1"/>
</dbReference>
<reference evidence="1 2" key="1">
    <citation type="submission" date="2020-12" db="EMBL/GenBank/DDBJ databases">
        <title>Sulforoseuscoccus oceanibium gen. nov., sp. nov., a representative of the phylum Verrucomicrobia with special cytoplasmic membrane, and proposal of Sulforoseuscoccusaceae fam. nov.</title>
        <authorList>
            <person name="Xi F."/>
        </authorList>
    </citation>
    <scope>NUCLEOTIDE SEQUENCE [LARGE SCALE GENOMIC DNA]</scope>
    <source>
        <strain evidence="1 2">T37</strain>
    </source>
</reference>
<gene>
    <name evidence="1" type="ORF">G3M56_000685</name>
</gene>
<protein>
    <recommendedName>
        <fullName evidence="3">DNA-directed DNA polymerase</fullName>
    </recommendedName>
</protein>
<dbReference type="KEGG" id="soa:G3M56_000685"/>
<organism evidence="1 2">
    <name type="scientific">Sulfuriroseicoccus oceanibius</name>
    <dbReference type="NCBI Taxonomy" id="2707525"/>
    <lineage>
        <taxon>Bacteria</taxon>
        <taxon>Pseudomonadati</taxon>
        <taxon>Verrucomicrobiota</taxon>
        <taxon>Verrucomicrobiia</taxon>
        <taxon>Verrucomicrobiales</taxon>
        <taxon>Verrucomicrobiaceae</taxon>
        <taxon>Sulfuriroseicoccus</taxon>
    </lineage>
</organism>
<dbReference type="Gene3D" id="3.40.50.300">
    <property type="entry name" value="P-loop containing nucleotide triphosphate hydrolases"/>
    <property type="match status" value="1"/>
</dbReference>
<dbReference type="InterPro" id="IPR027417">
    <property type="entry name" value="P-loop_NTPase"/>
</dbReference>
<sequence>MAFTIDQALTSLRNARDNDRLGHAYLITGPAGSGKEKLACQLIALLQSKPAGEPVAGLFGEEPAAPVEAEPAASLDEAAGPLVNVVRPASAARRIRVADIHELEKGLRVSCGMNETKVAVICEADRLGVESSNAFLKTLEEPPDRSIILILTSRPEQLLDTILSRCIQVELIGDGMIEPETGTPEARWLDQIGEALQNGGSTVKDAFVLARATQDVLGQRKAEIDKHYQTILKEEGRRYKDASEAGKYLERRETELAARGKSDYLKVREGVVQMLIALFGDAVRAQVGGKRRSLPRYSKVAESLASQLSHAELEKRMKAVERLGELANTNVQENLAFEASFLDIVGVD</sequence>
<dbReference type="GO" id="GO:0006261">
    <property type="term" value="P:DNA-templated DNA replication"/>
    <property type="evidence" value="ECO:0007669"/>
    <property type="project" value="TreeGrafter"/>
</dbReference>
<dbReference type="PANTHER" id="PTHR11669:SF8">
    <property type="entry name" value="DNA POLYMERASE III SUBUNIT DELTA"/>
    <property type="match status" value="1"/>
</dbReference>
<dbReference type="PANTHER" id="PTHR11669">
    <property type="entry name" value="REPLICATION FACTOR C / DNA POLYMERASE III GAMMA-TAU SUBUNIT"/>
    <property type="match status" value="1"/>
</dbReference>
<proteinExistence type="predicted"/>
<dbReference type="InterPro" id="IPR050238">
    <property type="entry name" value="DNA_Rep/Repair_Clamp_Loader"/>
</dbReference>
<name>A0A6B3L5P4_9BACT</name>
<evidence type="ECO:0000313" key="1">
    <source>
        <dbReference type="EMBL" id="QQL45136.1"/>
    </source>
</evidence>
<dbReference type="RefSeq" id="WP_164364961.1">
    <property type="nucleotide sequence ID" value="NZ_CP066776.1"/>
</dbReference>
<keyword evidence="2" id="KW-1185">Reference proteome</keyword>
<dbReference type="AlphaFoldDB" id="A0A6B3L5P4"/>
<evidence type="ECO:0000313" key="2">
    <source>
        <dbReference type="Proteomes" id="UP000475117"/>
    </source>
</evidence>
<accession>A0A6B3L5P4</accession>
<dbReference type="EMBL" id="CP066776">
    <property type="protein sequence ID" value="QQL45136.1"/>
    <property type="molecule type" value="Genomic_DNA"/>
</dbReference>
<evidence type="ECO:0008006" key="3">
    <source>
        <dbReference type="Google" id="ProtNLM"/>
    </source>
</evidence>
<dbReference type="SUPFAM" id="SSF52540">
    <property type="entry name" value="P-loop containing nucleoside triphosphate hydrolases"/>
    <property type="match status" value="1"/>
</dbReference>